<gene>
    <name evidence="1" type="ORF">ACFPZJ_18990</name>
</gene>
<proteinExistence type="predicted"/>
<reference evidence="2" key="1">
    <citation type="journal article" date="2019" name="Int. J. Syst. Evol. Microbiol.">
        <title>The Global Catalogue of Microorganisms (GCM) 10K type strain sequencing project: providing services to taxonomists for standard genome sequencing and annotation.</title>
        <authorList>
            <consortium name="The Broad Institute Genomics Platform"/>
            <consortium name="The Broad Institute Genome Sequencing Center for Infectious Disease"/>
            <person name="Wu L."/>
            <person name="Ma J."/>
        </authorList>
    </citation>
    <scope>NUCLEOTIDE SEQUENCE [LARGE SCALE GENOMIC DNA]</scope>
    <source>
        <strain evidence="2">CGMCC 4.7248</strain>
    </source>
</reference>
<evidence type="ECO:0000313" key="2">
    <source>
        <dbReference type="Proteomes" id="UP001596154"/>
    </source>
</evidence>
<organism evidence="1 2">
    <name type="scientific">Streptomyces bullii</name>
    <dbReference type="NCBI Taxonomy" id="349910"/>
    <lineage>
        <taxon>Bacteria</taxon>
        <taxon>Bacillati</taxon>
        <taxon>Actinomycetota</taxon>
        <taxon>Actinomycetes</taxon>
        <taxon>Kitasatosporales</taxon>
        <taxon>Streptomycetaceae</taxon>
        <taxon>Streptomyces</taxon>
    </lineage>
</organism>
<dbReference type="EMBL" id="JBHSNY010000006">
    <property type="protein sequence ID" value="MFC5635840.1"/>
    <property type="molecule type" value="Genomic_DNA"/>
</dbReference>
<accession>A0ABW0USA6</accession>
<name>A0ABW0USA6_9ACTN</name>
<dbReference type="Proteomes" id="UP001596154">
    <property type="component" value="Unassembled WGS sequence"/>
</dbReference>
<comment type="caution">
    <text evidence="1">The sequence shown here is derived from an EMBL/GenBank/DDBJ whole genome shotgun (WGS) entry which is preliminary data.</text>
</comment>
<evidence type="ECO:0000313" key="1">
    <source>
        <dbReference type="EMBL" id="MFC5635840.1"/>
    </source>
</evidence>
<dbReference type="RefSeq" id="WP_381022747.1">
    <property type="nucleotide sequence ID" value="NZ_JBHSNY010000006.1"/>
</dbReference>
<protein>
    <submittedName>
        <fullName evidence="1">Uncharacterized protein</fullName>
    </submittedName>
</protein>
<sequence>MAKIRLAADEPRIVPWLGHRTVQPDEVVTVPDDDFDAYVCQDIWQAVESPKSKAAPKRAAKEGD</sequence>
<keyword evidence="2" id="KW-1185">Reference proteome</keyword>